<dbReference type="PANTHER" id="PTHR43660:SF1">
    <property type="entry name" value="DIPEPTIDYL CARBOXYPEPTIDASE"/>
    <property type="match status" value="1"/>
</dbReference>
<name>Z4X1I1_9PORP</name>
<proteinExistence type="inferred from homology"/>
<dbReference type="PROSITE" id="PS51257">
    <property type="entry name" value="PROKAR_LIPOPROTEIN"/>
    <property type="match status" value="1"/>
</dbReference>
<dbReference type="Pfam" id="PF01432">
    <property type="entry name" value="Peptidase_M3"/>
    <property type="match status" value="1"/>
</dbReference>
<organism evidence="10 11">
    <name type="scientific">Porphyromonas catoniae ATCC 51270</name>
    <dbReference type="NCBI Taxonomy" id="887901"/>
    <lineage>
        <taxon>Bacteria</taxon>
        <taxon>Pseudomonadati</taxon>
        <taxon>Bacteroidota</taxon>
        <taxon>Bacteroidia</taxon>
        <taxon>Bacteroidales</taxon>
        <taxon>Porphyromonadaceae</taxon>
        <taxon>Porphyromonas</taxon>
    </lineage>
</organism>
<dbReference type="PANTHER" id="PTHR43660">
    <property type="entry name" value="DIPEPTIDYL CARBOXYPEPTIDASE"/>
    <property type="match status" value="1"/>
</dbReference>
<keyword evidence="3 7" id="KW-0479">Metal-binding</keyword>
<evidence type="ECO:0000256" key="4">
    <source>
        <dbReference type="ARBA" id="ARBA00022801"/>
    </source>
</evidence>
<dbReference type="EMBL" id="JDFF01000004">
    <property type="protein sequence ID" value="EWC93559.1"/>
    <property type="molecule type" value="Genomic_DNA"/>
</dbReference>
<dbReference type="InterPro" id="IPR024077">
    <property type="entry name" value="Neurolysin/TOP_dom2"/>
</dbReference>
<evidence type="ECO:0000256" key="3">
    <source>
        <dbReference type="ARBA" id="ARBA00022723"/>
    </source>
</evidence>
<protein>
    <submittedName>
        <fullName evidence="10">Peptidase family M3</fullName>
        <ecNumber evidence="10">3.4.-.-</ecNumber>
    </submittedName>
</protein>
<dbReference type="Gene3D" id="1.20.1050.40">
    <property type="entry name" value="Endopeptidase. Chain P, domain 1"/>
    <property type="match status" value="1"/>
</dbReference>
<evidence type="ECO:0000313" key="10">
    <source>
        <dbReference type="EMBL" id="EWC93559.1"/>
    </source>
</evidence>
<dbReference type="RefSeq" id="WP_248616845.1">
    <property type="nucleotide sequence ID" value="NZ_JDFF01000004.1"/>
</dbReference>
<dbReference type="Proteomes" id="UP000023482">
    <property type="component" value="Unassembled WGS sequence"/>
</dbReference>
<feature type="domain" description="Peptidase M3A/M3B catalytic" evidence="9">
    <location>
        <begin position="253"/>
        <end position="691"/>
    </location>
</feature>
<dbReference type="InterPro" id="IPR024080">
    <property type="entry name" value="Neurolysin/TOP_N"/>
</dbReference>
<dbReference type="MEROPS" id="M03.005"/>
<keyword evidence="8" id="KW-0732">Signal</keyword>
<keyword evidence="6 7" id="KW-0482">Metalloprotease</keyword>
<reference evidence="10 11" key="1">
    <citation type="submission" date="2014-01" db="EMBL/GenBank/DDBJ databases">
        <authorList>
            <person name="Durkin A.S."/>
            <person name="McCorrison J."/>
            <person name="Torralba M."/>
            <person name="Gillis M."/>
            <person name="Haft D.H."/>
            <person name="Methe B."/>
            <person name="Sutton G."/>
            <person name="Nelson K.E."/>
        </authorList>
    </citation>
    <scope>NUCLEOTIDE SEQUENCE [LARGE SCALE GENOMIC DNA]</scope>
    <source>
        <strain evidence="10 11">ATCC 51270</strain>
    </source>
</reference>
<evidence type="ECO:0000256" key="7">
    <source>
        <dbReference type="RuleBase" id="RU003435"/>
    </source>
</evidence>
<dbReference type="FunFam" id="3.40.390.10:FF:000009">
    <property type="entry name" value="Oligopeptidase A"/>
    <property type="match status" value="1"/>
</dbReference>
<keyword evidence="5 7" id="KW-0862">Zinc</keyword>
<dbReference type="InterPro" id="IPR024079">
    <property type="entry name" value="MetalloPept_cat_dom_sf"/>
</dbReference>
<evidence type="ECO:0000256" key="2">
    <source>
        <dbReference type="ARBA" id="ARBA00022670"/>
    </source>
</evidence>
<evidence type="ECO:0000256" key="6">
    <source>
        <dbReference type="ARBA" id="ARBA00023049"/>
    </source>
</evidence>
<feature type="signal peptide" evidence="8">
    <location>
        <begin position="1"/>
        <end position="20"/>
    </location>
</feature>
<dbReference type="GO" id="GO:0006508">
    <property type="term" value="P:proteolysis"/>
    <property type="evidence" value="ECO:0007669"/>
    <property type="project" value="UniProtKB-KW"/>
</dbReference>
<dbReference type="GO" id="GO:0004180">
    <property type="term" value="F:carboxypeptidase activity"/>
    <property type="evidence" value="ECO:0007669"/>
    <property type="project" value="TreeGrafter"/>
</dbReference>
<dbReference type="Gene3D" id="3.40.390.10">
    <property type="entry name" value="Collagenase (Catalytic Domain)"/>
    <property type="match status" value="1"/>
</dbReference>
<evidence type="ECO:0000256" key="8">
    <source>
        <dbReference type="SAM" id="SignalP"/>
    </source>
</evidence>
<evidence type="ECO:0000259" key="9">
    <source>
        <dbReference type="Pfam" id="PF01432"/>
    </source>
</evidence>
<accession>Z4X1I1</accession>
<feature type="chain" id="PRO_5004989985" evidence="8">
    <location>
        <begin position="21"/>
        <end position="705"/>
    </location>
</feature>
<comment type="cofactor">
    <cofactor evidence="7">
        <name>Zn(2+)</name>
        <dbReference type="ChEBI" id="CHEBI:29105"/>
    </cofactor>
    <text evidence="7">Binds 1 zinc ion.</text>
</comment>
<keyword evidence="11" id="KW-1185">Reference proteome</keyword>
<dbReference type="Gene3D" id="1.10.1370.10">
    <property type="entry name" value="Neurolysin, domain 3"/>
    <property type="match status" value="1"/>
</dbReference>
<dbReference type="PATRIC" id="fig|887901.3.peg.151"/>
<sequence length="705" mass="78974">MNVKHLIIAFGLFAMLSACHTKTSTTDNPLLTESTLDFYAPPFDKILPEHFMPAIKQGIAEQQAEIDSIIRNPETPTFANTILAYEKSGRLLTRASTLLSVLTSANGTDELRKVEEEATPLLSAHHDALLLNEKLFARVKAVYDADTLLTGEDQRLTEVLYREFVHAGALLSAESRDSLSMINGELSVLETKFVNQVRDATNAAAVLVTDIKELDGLSQENLDRAAKLAEERGEKGKYLLEISNTTRPGYIAELNNRDLRRRVLEASLSRASRPNDPNNTQLTIARIAELRAEKAKLLGYDSFAAWALSDQMAREPSAVYSLIEEIAPAYRKKIAADAAELTEFARKTEGKDFMLEAWDWDYYAERLKKAKFDLNENDLKPYFVLDSVLKNGVFFAANRLYGLTFKPRTDIPVYADGVKVYEVFDKDGSSLALFYTDYFRRPTKNGGAWMENFVQQSFLFGRKPVIYNVCNFPAPVGDAPAFLSSDNVETLFHEFGHALHGFFASQQYASISGTQTPRDFVEMPSQFNEHWMTDSVVLSNYARHYQTGEPMPQALVNKLKASALFNQAYALGENLGAVAIDMAWGMLAPGVKITDVDAFERKALDERGLYLSQVPPRYRSTYFLHVFGGGYASGYYSYLWTQVLESNIFDWFVEHGGMTAENGQRLRDLVLSRGNSQPVKDLFAAFTGRLAPDMKSLIRARGLAD</sequence>
<dbReference type="SUPFAM" id="SSF55486">
    <property type="entry name" value="Metalloproteases ('zincins'), catalytic domain"/>
    <property type="match status" value="1"/>
</dbReference>
<dbReference type="CDD" id="cd06456">
    <property type="entry name" value="M3A_DCP"/>
    <property type="match status" value="1"/>
</dbReference>
<dbReference type="GO" id="GO:0005829">
    <property type="term" value="C:cytosol"/>
    <property type="evidence" value="ECO:0007669"/>
    <property type="project" value="TreeGrafter"/>
</dbReference>
<comment type="caution">
    <text evidence="10">The sequence shown here is derived from an EMBL/GenBank/DDBJ whole genome shotgun (WGS) entry which is preliminary data.</text>
</comment>
<evidence type="ECO:0000256" key="1">
    <source>
        <dbReference type="ARBA" id="ARBA00006040"/>
    </source>
</evidence>
<evidence type="ECO:0000256" key="5">
    <source>
        <dbReference type="ARBA" id="ARBA00022833"/>
    </source>
</evidence>
<evidence type="ECO:0000313" key="11">
    <source>
        <dbReference type="Proteomes" id="UP000023482"/>
    </source>
</evidence>
<comment type="similarity">
    <text evidence="1 7">Belongs to the peptidase M3 family.</text>
</comment>
<dbReference type="AlphaFoldDB" id="Z4X1I1"/>
<dbReference type="EC" id="3.4.-.-" evidence="10"/>
<dbReference type="GO" id="GO:0004222">
    <property type="term" value="F:metalloendopeptidase activity"/>
    <property type="evidence" value="ECO:0007669"/>
    <property type="project" value="InterPro"/>
</dbReference>
<dbReference type="InterPro" id="IPR001567">
    <property type="entry name" value="Pept_M3A_M3B_dom"/>
</dbReference>
<dbReference type="GO" id="GO:0046872">
    <property type="term" value="F:metal ion binding"/>
    <property type="evidence" value="ECO:0007669"/>
    <property type="project" value="UniProtKB-UniRule"/>
</dbReference>
<keyword evidence="2 7" id="KW-0645">Protease</keyword>
<keyword evidence="4 7" id="KW-0378">Hydrolase</keyword>
<gene>
    <name evidence="10" type="ORF">HMPREF0636_1009</name>
</gene>
<dbReference type="InterPro" id="IPR034005">
    <property type="entry name" value="M3A_DCP"/>
</dbReference>
<dbReference type="InterPro" id="IPR045090">
    <property type="entry name" value="Pept_M3A_M3B"/>
</dbReference>